<protein>
    <submittedName>
        <fullName evidence="1">Uncharacterized protein</fullName>
    </submittedName>
</protein>
<accession>A0AAV3XAG7</accession>
<dbReference type="AlphaFoldDB" id="A0AAV3XAG7"/>
<proteinExistence type="predicted"/>
<evidence type="ECO:0000313" key="2">
    <source>
        <dbReference type="Proteomes" id="UP001050975"/>
    </source>
</evidence>
<comment type="caution">
    <text evidence="1">The sequence shown here is derived from an EMBL/GenBank/DDBJ whole genome shotgun (WGS) entry which is preliminary data.</text>
</comment>
<reference evidence="1" key="1">
    <citation type="submission" date="2019-10" db="EMBL/GenBank/DDBJ databases">
        <title>Draft genome sequece of Microseira wollei NIES-4236.</title>
        <authorList>
            <person name="Yamaguchi H."/>
            <person name="Suzuki S."/>
            <person name="Kawachi M."/>
        </authorList>
    </citation>
    <scope>NUCLEOTIDE SEQUENCE</scope>
    <source>
        <strain evidence="1">NIES-4236</strain>
    </source>
</reference>
<sequence>MSRYNNDLCQIYKGFLEVLNLAYETCELEKQEEKLARSINVSNVDEVTLIGILIQNNRTKIDERIAVGEEGQERFNYPLNASLYPGV</sequence>
<gene>
    <name evidence="1" type="ORF">MiSe_35990</name>
</gene>
<keyword evidence="2" id="KW-1185">Reference proteome</keyword>
<name>A0AAV3XAG7_9CYAN</name>
<evidence type="ECO:0000313" key="1">
    <source>
        <dbReference type="EMBL" id="GET38840.1"/>
    </source>
</evidence>
<organism evidence="1 2">
    <name type="scientific">Microseira wollei NIES-4236</name>
    <dbReference type="NCBI Taxonomy" id="2530354"/>
    <lineage>
        <taxon>Bacteria</taxon>
        <taxon>Bacillati</taxon>
        <taxon>Cyanobacteriota</taxon>
        <taxon>Cyanophyceae</taxon>
        <taxon>Oscillatoriophycideae</taxon>
        <taxon>Aerosakkonematales</taxon>
        <taxon>Aerosakkonemataceae</taxon>
        <taxon>Microseira</taxon>
    </lineage>
</organism>
<dbReference type="RefSeq" id="WP_226583237.1">
    <property type="nucleotide sequence ID" value="NZ_BLAY01000053.1"/>
</dbReference>
<dbReference type="EMBL" id="BLAY01000053">
    <property type="protein sequence ID" value="GET38840.1"/>
    <property type="molecule type" value="Genomic_DNA"/>
</dbReference>
<dbReference type="Proteomes" id="UP001050975">
    <property type="component" value="Unassembled WGS sequence"/>
</dbReference>